<evidence type="ECO:0000256" key="2">
    <source>
        <dbReference type="ARBA" id="ARBA00012758"/>
    </source>
</evidence>
<dbReference type="Gene3D" id="2.115.10.20">
    <property type="entry name" value="Glycosyl hydrolase domain, family 43"/>
    <property type="match status" value="2"/>
</dbReference>
<dbReference type="AlphaFoldDB" id="A0A9D6QMV1"/>
<dbReference type="EMBL" id="JACQAY010000254">
    <property type="protein sequence ID" value="MBI3540143.1"/>
    <property type="molecule type" value="Genomic_DNA"/>
</dbReference>
<evidence type="ECO:0000256" key="1">
    <source>
        <dbReference type="ARBA" id="ARBA00009902"/>
    </source>
</evidence>
<dbReference type="PROSITE" id="PS51318">
    <property type="entry name" value="TAT"/>
    <property type="match status" value="1"/>
</dbReference>
<accession>A0A9D6QMV1</accession>
<dbReference type="Proteomes" id="UP000807850">
    <property type="component" value="Unassembled WGS sequence"/>
</dbReference>
<sequence>MLRHRSRPPRRSARGAAGLLAALAIALTGLAPHPAAGAWMVPPYPYRAKDFAVVKSADGWFHCFYIRNDFTAPYDSTERDLGHAISRDLYNWIQQPTVIPARVDNWDNLKIWAPTIVLVDGVYYMLYTGVTYQPGVYDHYQRIGLATSTDLYNWNRLDAPVFSCEDVPWTVCDPTQASTGEFRDPFVMPAPQGGGWLMYYDTHPASAPSTYIAGVAASNDLTHWTDLKPLWATQTAWSGSALVESPHVFAHAGLWYLLFTGDGSQPLRWMTGSDPTGDPAAWTQRGTLASMLGTDTHLWFASEKLTDGLVDYLCFADYDRADFRKIIWHDDGTFAVTNPDLLHVYDMSWSSPSAATGQSVSLVIRSANAFGQRVHFAVYAEHADGSEEQVPNAAVQFPDSLALMSATTTFTWTAYSWPDPYQSTANLVVRITDWTACTTPIAVAPQPFVDIGSVSNRDGERYVPRELVEFSRRPAGAGFRALARSPVSGIAMLVDLRAPASLRIDLYDLAGRRIRSLADREFPAGASVVAWDGRDATGAAMRPGVYFARLRSAASDRTIRLLLER</sequence>
<organism evidence="6 7">
    <name type="scientific">Eiseniibacteriota bacterium</name>
    <dbReference type="NCBI Taxonomy" id="2212470"/>
    <lineage>
        <taxon>Bacteria</taxon>
        <taxon>Candidatus Eiseniibacteriota</taxon>
    </lineage>
</organism>
<protein>
    <recommendedName>
        <fullName evidence="2">beta-fructofuranosidase</fullName>
        <ecNumber evidence="2">3.2.1.26</ecNumber>
    </recommendedName>
</protein>
<evidence type="ECO:0000256" key="4">
    <source>
        <dbReference type="ARBA" id="ARBA00023295"/>
    </source>
</evidence>
<dbReference type="EC" id="3.2.1.26" evidence="2"/>
<dbReference type="GO" id="GO:0005975">
    <property type="term" value="P:carbohydrate metabolic process"/>
    <property type="evidence" value="ECO:0007669"/>
    <property type="project" value="InterPro"/>
</dbReference>
<comment type="caution">
    <text evidence="6">The sequence shown here is derived from an EMBL/GenBank/DDBJ whole genome shotgun (WGS) entry which is preliminary data.</text>
</comment>
<name>A0A9D6QMV1_UNCEI</name>
<dbReference type="Pfam" id="PF00251">
    <property type="entry name" value="Glyco_hydro_32N"/>
    <property type="match status" value="1"/>
</dbReference>
<evidence type="ECO:0000259" key="5">
    <source>
        <dbReference type="Pfam" id="PF00251"/>
    </source>
</evidence>
<dbReference type="InterPro" id="IPR051214">
    <property type="entry name" value="GH32_Enzymes"/>
</dbReference>
<reference evidence="6" key="1">
    <citation type="submission" date="2020-07" db="EMBL/GenBank/DDBJ databases">
        <title>Huge and variable diversity of episymbiotic CPR bacteria and DPANN archaea in groundwater ecosystems.</title>
        <authorList>
            <person name="He C.Y."/>
            <person name="Keren R."/>
            <person name="Whittaker M."/>
            <person name="Farag I.F."/>
            <person name="Doudna J."/>
            <person name="Cate J.H.D."/>
            <person name="Banfield J.F."/>
        </authorList>
    </citation>
    <scope>NUCLEOTIDE SEQUENCE</scope>
    <source>
        <strain evidence="6">NC_groundwater_928_Pr1_S-0.2um_72_17</strain>
    </source>
</reference>
<dbReference type="SMART" id="SM00640">
    <property type="entry name" value="Glyco_32"/>
    <property type="match status" value="1"/>
</dbReference>
<dbReference type="PANTHER" id="PTHR43101:SF1">
    <property type="entry name" value="BETA-FRUCTOSIDASE"/>
    <property type="match status" value="1"/>
</dbReference>
<dbReference type="Gene3D" id="2.60.40.4070">
    <property type="match status" value="1"/>
</dbReference>
<feature type="domain" description="Glycosyl hydrolase family 32 N-terminal" evidence="5">
    <location>
        <begin position="57"/>
        <end position="249"/>
    </location>
</feature>
<evidence type="ECO:0000313" key="6">
    <source>
        <dbReference type="EMBL" id="MBI3540143.1"/>
    </source>
</evidence>
<dbReference type="InterPro" id="IPR006311">
    <property type="entry name" value="TAT_signal"/>
</dbReference>
<dbReference type="PANTHER" id="PTHR43101">
    <property type="entry name" value="BETA-FRUCTOSIDASE"/>
    <property type="match status" value="1"/>
</dbReference>
<comment type="similarity">
    <text evidence="1">Belongs to the glycosyl hydrolase 32 family.</text>
</comment>
<dbReference type="InterPro" id="IPR013148">
    <property type="entry name" value="Glyco_hydro_32_N"/>
</dbReference>
<dbReference type="SUPFAM" id="SSF75005">
    <property type="entry name" value="Arabinanase/levansucrase/invertase"/>
    <property type="match status" value="1"/>
</dbReference>
<dbReference type="InterPro" id="IPR001362">
    <property type="entry name" value="Glyco_hydro_32"/>
</dbReference>
<keyword evidence="3" id="KW-0378">Hydrolase</keyword>
<dbReference type="GO" id="GO:0004553">
    <property type="term" value="F:hydrolase activity, hydrolyzing O-glycosyl compounds"/>
    <property type="evidence" value="ECO:0007669"/>
    <property type="project" value="InterPro"/>
</dbReference>
<dbReference type="InterPro" id="IPR023296">
    <property type="entry name" value="Glyco_hydro_beta-prop_sf"/>
</dbReference>
<evidence type="ECO:0000256" key="3">
    <source>
        <dbReference type="ARBA" id="ARBA00022801"/>
    </source>
</evidence>
<proteinExistence type="inferred from homology"/>
<evidence type="ECO:0000313" key="7">
    <source>
        <dbReference type="Proteomes" id="UP000807850"/>
    </source>
</evidence>
<keyword evidence="4" id="KW-0326">Glycosidase</keyword>
<gene>
    <name evidence="6" type="ORF">HY076_07705</name>
</gene>